<dbReference type="GO" id="GO:0005886">
    <property type="term" value="C:plasma membrane"/>
    <property type="evidence" value="ECO:0007669"/>
    <property type="project" value="TreeGrafter"/>
</dbReference>
<feature type="region of interest" description="Disordered" evidence="3">
    <location>
        <begin position="40"/>
        <end position="81"/>
    </location>
</feature>
<keyword evidence="4" id="KW-1133">Transmembrane helix</keyword>
<dbReference type="InterPro" id="IPR044839">
    <property type="entry name" value="NDR1-like"/>
</dbReference>
<dbReference type="RefSeq" id="XP_052109284.1">
    <property type="nucleotide sequence ID" value="XM_052253324.1"/>
</dbReference>
<evidence type="ECO:0000313" key="6">
    <source>
        <dbReference type="RefSeq" id="XP_052109284.1"/>
    </source>
</evidence>
<dbReference type="PANTHER" id="PTHR31234:SF55">
    <property type="entry name" value="LATE EMBRYOGENESIS ABUNDANT (LEA) HYDROXYPROLINE-RICH GLYCOPROTEIN FAMILY"/>
    <property type="match status" value="1"/>
</dbReference>
<gene>
    <name evidence="6" type="primary">LOC127741242</name>
</gene>
<proteinExistence type="predicted"/>
<dbReference type="AlphaFoldDB" id="A0A9C6TEY0"/>
<dbReference type="Proteomes" id="UP000515211">
    <property type="component" value="Chromosome 8"/>
</dbReference>
<dbReference type="GO" id="GO:0098542">
    <property type="term" value="P:defense response to other organism"/>
    <property type="evidence" value="ECO:0007669"/>
    <property type="project" value="InterPro"/>
</dbReference>
<evidence type="ECO:0000256" key="3">
    <source>
        <dbReference type="SAM" id="MobiDB-lite"/>
    </source>
</evidence>
<keyword evidence="5" id="KW-1185">Reference proteome</keyword>
<feature type="transmembrane region" description="Helical" evidence="4">
    <location>
        <begin position="108"/>
        <end position="134"/>
    </location>
</feature>
<evidence type="ECO:0000256" key="4">
    <source>
        <dbReference type="SAM" id="Phobius"/>
    </source>
</evidence>
<evidence type="ECO:0000256" key="2">
    <source>
        <dbReference type="ARBA" id="ARBA00023136"/>
    </source>
</evidence>
<comment type="subcellular location">
    <subcellularLocation>
        <location evidence="1">Membrane</location>
    </subcellularLocation>
</comment>
<reference evidence="5" key="1">
    <citation type="journal article" date="2016" name="Nat. Genet.">
        <title>The genome sequences of Arachis duranensis and Arachis ipaensis, the diploid ancestors of cultivated peanut.</title>
        <authorList>
            <person name="Bertioli D.J."/>
            <person name="Cannon S.B."/>
            <person name="Froenicke L."/>
            <person name="Huang G."/>
            <person name="Farmer A.D."/>
            <person name="Cannon E.K."/>
            <person name="Liu X."/>
            <person name="Gao D."/>
            <person name="Clevenger J."/>
            <person name="Dash S."/>
            <person name="Ren L."/>
            <person name="Moretzsohn M.C."/>
            <person name="Shirasawa K."/>
            <person name="Huang W."/>
            <person name="Vidigal B."/>
            <person name="Abernathy B."/>
            <person name="Chu Y."/>
            <person name="Niederhuth C.E."/>
            <person name="Umale P."/>
            <person name="Araujo A.C."/>
            <person name="Kozik A."/>
            <person name="Kim K.D."/>
            <person name="Burow M.D."/>
            <person name="Varshney R.K."/>
            <person name="Wang X."/>
            <person name="Zhang X."/>
            <person name="Barkley N."/>
            <person name="Guimaraes P.M."/>
            <person name="Isobe S."/>
            <person name="Guo B."/>
            <person name="Liao B."/>
            <person name="Stalker H.T."/>
            <person name="Schmitz R.J."/>
            <person name="Scheffler B.E."/>
            <person name="Leal-Bertioli S.C."/>
            <person name="Xun X."/>
            <person name="Jackson S.A."/>
            <person name="Michelmore R."/>
            <person name="Ozias-Akins P."/>
        </authorList>
    </citation>
    <scope>NUCLEOTIDE SEQUENCE [LARGE SCALE GENOMIC DNA]</scope>
    <source>
        <strain evidence="5">cv. V14167</strain>
    </source>
</reference>
<dbReference type="PANTHER" id="PTHR31234">
    <property type="entry name" value="LATE EMBRYOGENESIS ABUNDANT (LEA) HYDROXYPROLINE-RICH GLYCOPROTEIN FAMILY"/>
    <property type="match status" value="1"/>
</dbReference>
<evidence type="ECO:0000313" key="5">
    <source>
        <dbReference type="Proteomes" id="UP000515211"/>
    </source>
</evidence>
<feature type="compositionally biased region" description="Pro residues" evidence="3">
    <location>
        <begin position="58"/>
        <end position="74"/>
    </location>
</feature>
<feature type="compositionally biased region" description="Polar residues" evidence="3">
    <location>
        <begin position="40"/>
        <end position="54"/>
    </location>
</feature>
<feature type="region of interest" description="Disordered" evidence="3">
    <location>
        <begin position="1"/>
        <end position="22"/>
    </location>
</feature>
<keyword evidence="2 4" id="KW-0472">Membrane</keyword>
<accession>A0A9C6TEY0</accession>
<protein>
    <submittedName>
        <fullName evidence="6">Uncharacterized protein At1g08160-like</fullName>
    </submittedName>
</protein>
<name>A0A9C6TEY0_ARADU</name>
<organism evidence="5 6">
    <name type="scientific">Arachis duranensis</name>
    <name type="common">Wild peanut</name>
    <dbReference type="NCBI Taxonomy" id="130453"/>
    <lineage>
        <taxon>Eukaryota</taxon>
        <taxon>Viridiplantae</taxon>
        <taxon>Streptophyta</taxon>
        <taxon>Embryophyta</taxon>
        <taxon>Tracheophyta</taxon>
        <taxon>Spermatophyta</taxon>
        <taxon>Magnoliopsida</taxon>
        <taxon>eudicotyledons</taxon>
        <taxon>Gunneridae</taxon>
        <taxon>Pentapetalae</taxon>
        <taxon>rosids</taxon>
        <taxon>fabids</taxon>
        <taxon>Fabales</taxon>
        <taxon>Fabaceae</taxon>
        <taxon>Papilionoideae</taxon>
        <taxon>50 kb inversion clade</taxon>
        <taxon>dalbergioids sensu lato</taxon>
        <taxon>Dalbergieae</taxon>
        <taxon>Pterocarpus clade</taxon>
        <taxon>Arachis</taxon>
    </lineage>
</organism>
<reference evidence="6" key="2">
    <citation type="submission" date="2025-08" db="UniProtKB">
        <authorList>
            <consortium name="RefSeq"/>
        </authorList>
    </citation>
    <scope>IDENTIFICATION</scope>
    <source>
        <tissue evidence="6">Whole plant</tissue>
    </source>
</reference>
<dbReference type="GeneID" id="127741242"/>
<evidence type="ECO:0000256" key="1">
    <source>
        <dbReference type="ARBA" id="ARBA00004370"/>
    </source>
</evidence>
<dbReference type="KEGG" id="adu:127741242"/>
<keyword evidence="4" id="KW-0812">Transmembrane</keyword>
<sequence>MGTKSPRLCRSTNPASDGGGTVQKLAGKKILVAVCDSSRTPKQLKSMQEPSRTATGYPAPPFNHPNGGQPPPPSTTAYPYAAPPPYQPHPQYYNPQPYQQRYSPSRSFFRAFIATMICLAVVFGVVLIITWLVLRPSLPHFTITTFSVQNFSTTAQTVSATWHLTFLLRNNNHKMSVTYNVLRPSLFYHSNYLADSQLPPFKQDTRSENTLNATLVAVDAYLEPRAVTDLNAEKSSGSVTFDVQLLASASFRSGSWRFRPRVLKVLCRKVPVGLTSKSSSGQLVGGSRECQVWT</sequence>